<proteinExistence type="predicted"/>
<dbReference type="Gene3D" id="1.50.10.10">
    <property type="match status" value="1"/>
</dbReference>
<dbReference type="EMBL" id="QMFB01000034">
    <property type="protein sequence ID" value="RAV12179.1"/>
    <property type="molecule type" value="Genomic_DNA"/>
</dbReference>
<evidence type="ECO:0008006" key="3">
    <source>
        <dbReference type="Google" id="ProtNLM"/>
    </source>
</evidence>
<gene>
    <name evidence="1" type="ORF">DQG23_35245</name>
</gene>
<dbReference type="GO" id="GO:0005975">
    <property type="term" value="P:carbohydrate metabolic process"/>
    <property type="evidence" value="ECO:0007669"/>
    <property type="project" value="InterPro"/>
</dbReference>
<evidence type="ECO:0000313" key="1">
    <source>
        <dbReference type="EMBL" id="RAV12179.1"/>
    </source>
</evidence>
<dbReference type="InterPro" id="IPR008928">
    <property type="entry name" value="6-hairpin_glycosidase_sf"/>
</dbReference>
<dbReference type="InterPro" id="IPR012341">
    <property type="entry name" value="6hp_glycosidase-like_sf"/>
</dbReference>
<evidence type="ECO:0000313" key="2">
    <source>
        <dbReference type="Proteomes" id="UP000250369"/>
    </source>
</evidence>
<dbReference type="OrthoDB" id="5164802at2"/>
<dbReference type="RefSeq" id="WP_113035728.1">
    <property type="nucleotide sequence ID" value="NZ_QMFB01000034.1"/>
</dbReference>
<sequence>MTEPSWSSIAGLYPRPRSKRIYIHRPFDDTLVEVRPDQTVLVKDALGRNGDMRRGYGFAFAASQEEVPRFMDASRIEQSLLSPRIPIVRSWIRQDDFEHRFTLLTTSDEQGEGRIHLYLEVKNAHPSKRRTGTWYFLNVYKPHSQFYMHPNEDYIPFVSQEAPWLNSLPGKIAPHDELSGSLLDDSGQVMARYRVDRRAGITVKGDWEDVTVQDRDDRQAEVTEKGDQEGVTAYDRVDRRATVTMSDRHSRFKEALCFAIDLGPNERATISVEIPYSAQAAPLSEMLDCDAAIEACSKLWEDTLSGGMTVHLPDAQVQRIFETTTSNHFQLLASSEDPSVLVPGQGGFNDYSVVYSWEVSFYIRALDRLGYKPAVEKILNYFLATQDGSAGPEGDIVSPEGSFRPHIHWMCETGAVLGMLADHYWMTRDTAWFERVVERGLRACRWIIRERNATKQLDADGARVKHYGLLPAGRPHDWPIKGYFYMSDAYTWRGLNEFAKILVELRHPYGDEVMREAEDYRACILEALRHGTYLLGDQEIHWVSNEVYTKPGERVGVYSIDGLASLVDAGLIAETDPLVYDLEQLLRNEGTLNDLFSCKMAAMEDRQLGMLQQGFAHGEIDLYYVNASERIWHKIWMLQGEREKALRYFWSTMAYSTTLDTGHCHERFCPQLPWLSPWQPNGSGNGRLFDIIANSLFLFHNGSLQLLPCIPADWLDAGKEIRVERAQTPFGEVNFSIRSISSSEIMVQFHNEAFFPVWISIPSARGTVQACAVQGGESVEIAIVEERNQVRLSDYRGTVTASIILK</sequence>
<protein>
    <recommendedName>
        <fullName evidence="3">Alpha-L-rhamnosidase six-hairpin glycosidase domain-containing protein</fullName>
    </recommendedName>
</protein>
<dbReference type="SUPFAM" id="SSF48208">
    <property type="entry name" value="Six-hairpin glycosidases"/>
    <property type="match status" value="1"/>
</dbReference>
<accession>A0A329LWH7</accession>
<name>A0A329LWH7_9BACL</name>
<dbReference type="AlphaFoldDB" id="A0A329LWH7"/>
<organism evidence="1 2">
    <name type="scientific">Paenibacillus contaminans</name>
    <dbReference type="NCBI Taxonomy" id="450362"/>
    <lineage>
        <taxon>Bacteria</taxon>
        <taxon>Bacillati</taxon>
        <taxon>Bacillota</taxon>
        <taxon>Bacilli</taxon>
        <taxon>Bacillales</taxon>
        <taxon>Paenibacillaceae</taxon>
        <taxon>Paenibacillus</taxon>
    </lineage>
</organism>
<comment type="caution">
    <text evidence="1">The sequence shown here is derived from an EMBL/GenBank/DDBJ whole genome shotgun (WGS) entry which is preliminary data.</text>
</comment>
<dbReference type="Proteomes" id="UP000250369">
    <property type="component" value="Unassembled WGS sequence"/>
</dbReference>
<reference evidence="1 2" key="1">
    <citation type="journal article" date="2009" name="Int. J. Syst. Evol. Microbiol.">
        <title>Paenibacillus contaminans sp. nov., isolated from a contaminated laboratory plate.</title>
        <authorList>
            <person name="Chou J.H."/>
            <person name="Lee J.H."/>
            <person name="Lin M.C."/>
            <person name="Chang P.S."/>
            <person name="Arun A.B."/>
            <person name="Young C.C."/>
            <person name="Chen W.M."/>
        </authorList>
    </citation>
    <scope>NUCLEOTIDE SEQUENCE [LARGE SCALE GENOMIC DNA]</scope>
    <source>
        <strain evidence="1 2">CKOBP-6</strain>
    </source>
</reference>
<keyword evidence="2" id="KW-1185">Reference proteome</keyword>